<dbReference type="Proteomes" id="UP000386575">
    <property type="component" value="Unassembled WGS sequence"/>
</dbReference>
<feature type="binding site" evidence="8">
    <location>
        <position position="257"/>
    </location>
    <ligand>
        <name>Mg(2+)</name>
        <dbReference type="ChEBI" id="CHEBI:18420"/>
    </ligand>
</feature>
<feature type="binding site" evidence="8">
    <location>
        <position position="96"/>
    </location>
    <ligand>
        <name>ATP</name>
        <dbReference type="ChEBI" id="CHEBI:30616"/>
    </ligand>
</feature>
<comment type="catalytic activity">
    <reaction evidence="8">
        <text>L-seryl-[protein] + ATP = 3-O-(5'-adenylyl)-L-seryl-[protein] + diphosphate</text>
        <dbReference type="Rhea" id="RHEA:58120"/>
        <dbReference type="Rhea" id="RHEA-COMP:9863"/>
        <dbReference type="Rhea" id="RHEA-COMP:15073"/>
        <dbReference type="ChEBI" id="CHEBI:29999"/>
        <dbReference type="ChEBI" id="CHEBI:30616"/>
        <dbReference type="ChEBI" id="CHEBI:33019"/>
        <dbReference type="ChEBI" id="CHEBI:142516"/>
        <dbReference type="EC" id="2.7.7.108"/>
    </reaction>
</comment>
<comment type="catalytic activity">
    <reaction evidence="8">
        <text>L-tyrosyl-[protein] + UTP = O-(5'-uridylyl)-L-tyrosyl-[protein] + diphosphate</text>
        <dbReference type="Rhea" id="RHEA:83887"/>
        <dbReference type="Rhea" id="RHEA-COMP:10136"/>
        <dbReference type="Rhea" id="RHEA-COMP:20238"/>
        <dbReference type="ChEBI" id="CHEBI:33019"/>
        <dbReference type="ChEBI" id="CHEBI:46398"/>
        <dbReference type="ChEBI" id="CHEBI:46858"/>
        <dbReference type="ChEBI" id="CHEBI:90602"/>
    </reaction>
</comment>
<gene>
    <name evidence="8" type="primary">ydiU</name>
    <name evidence="8" type="synonym">selO</name>
    <name evidence="10" type="ORF">F4V91_04530</name>
</gene>
<dbReference type="GO" id="GO:0070733">
    <property type="term" value="F:AMPylase activity"/>
    <property type="evidence" value="ECO:0007669"/>
    <property type="project" value="UniProtKB-EC"/>
</dbReference>
<feature type="binding site" evidence="8">
    <location>
        <position position="97"/>
    </location>
    <ligand>
        <name>ATP</name>
        <dbReference type="ChEBI" id="CHEBI:30616"/>
    </ligand>
</feature>
<dbReference type="PANTHER" id="PTHR32057">
    <property type="entry name" value="PROTEIN ADENYLYLTRANSFERASE SELO, MITOCHONDRIAL"/>
    <property type="match status" value="1"/>
</dbReference>
<comment type="caution">
    <text evidence="10">The sequence shown here is derived from an EMBL/GenBank/DDBJ whole genome shotgun (WGS) entry which is preliminary data.</text>
</comment>
<dbReference type="Pfam" id="PF02696">
    <property type="entry name" value="SelO"/>
    <property type="match status" value="1"/>
</dbReference>
<reference evidence="10 11" key="1">
    <citation type="submission" date="2019-09" db="EMBL/GenBank/DDBJ databases">
        <title>Genome sequencing of Ng87 strain.</title>
        <authorList>
            <person name="Karasev E.S."/>
            <person name="Andronov E."/>
        </authorList>
    </citation>
    <scope>NUCLEOTIDE SEQUENCE [LARGE SCALE GENOMIC DNA]</scope>
    <source>
        <strain evidence="10 11">Ng87</strain>
    </source>
</reference>
<evidence type="ECO:0000256" key="8">
    <source>
        <dbReference type="HAMAP-Rule" id="MF_00692"/>
    </source>
</evidence>
<evidence type="ECO:0000256" key="7">
    <source>
        <dbReference type="ARBA" id="ARBA00022842"/>
    </source>
</evidence>
<dbReference type="HAMAP" id="MF_00692">
    <property type="entry name" value="SelO"/>
    <property type="match status" value="1"/>
</dbReference>
<comment type="catalytic activity">
    <reaction evidence="8">
        <text>L-threonyl-[protein] + ATP = 3-O-(5'-adenylyl)-L-threonyl-[protein] + diphosphate</text>
        <dbReference type="Rhea" id="RHEA:54292"/>
        <dbReference type="Rhea" id="RHEA-COMP:11060"/>
        <dbReference type="Rhea" id="RHEA-COMP:13847"/>
        <dbReference type="ChEBI" id="CHEBI:30013"/>
        <dbReference type="ChEBI" id="CHEBI:30616"/>
        <dbReference type="ChEBI" id="CHEBI:33019"/>
        <dbReference type="ChEBI" id="CHEBI:138113"/>
        <dbReference type="EC" id="2.7.7.108"/>
    </reaction>
</comment>
<evidence type="ECO:0000313" key="10">
    <source>
        <dbReference type="EMBL" id="KAB1085765.1"/>
    </source>
</evidence>
<dbReference type="InterPro" id="IPR003846">
    <property type="entry name" value="SelO"/>
</dbReference>
<sequence>MPAVKGVLPVFQFDNSYARLPDRFFASVYPEPVEGPKLLKFNAELAEELGVEADFSDPARLAAFLAGNVVPPGAMPIAMAYAGHQFGNFVPQLGDGRAILLGEVVDRNGKRRDIQLKGAGPTPYSRRGDGRAALGPVLREYIVSEAMNALGVPATRALAAVATGEQVYRETVEQGAVFVRVAASHVRIGTFQFFAARGDNDGIKLLADYVIERHYPELKTTDNPYLALLQGVAGRQADLIARWMGIGFIHGVMNTDNMTISGETIDFGPCAFLDEYDPMKVFSSIDQGGRYAYRNQPGIGQWNIARLAECLLPLLDEDEEKAVEAANAVLKAFGERFQKEWIGVFRAKIGLATEADGDGDLIQALLAAMHEGQADFTLAFRRLCGAAAGTEGDELFLSSFSHPAKAREWLELWGTRLDAEPQSPTERAKTMRSVNPAVIPRNHKVQEALSAANYGDFSFFERLLEALEKPFEERPEFSGYMQPPKPEEQVKQTFCGT</sequence>
<evidence type="ECO:0000313" key="11">
    <source>
        <dbReference type="Proteomes" id="UP000386575"/>
    </source>
</evidence>
<comment type="catalytic activity">
    <reaction evidence="8">
        <text>L-seryl-[protein] + UTP = O-(5'-uridylyl)-L-seryl-[protein] + diphosphate</text>
        <dbReference type="Rhea" id="RHEA:64604"/>
        <dbReference type="Rhea" id="RHEA-COMP:9863"/>
        <dbReference type="Rhea" id="RHEA-COMP:16635"/>
        <dbReference type="ChEBI" id="CHEBI:29999"/>
        <dbReference type="ChEBI" id="CHEBI:33019"/>
        <dbReference type="ChEBI" id="CHEBI:46398"/>
        <dbReference type="ChEBI" id="CHEBI:156051"/>
    </reaction>
</comment>
<evidence type="ECO:0000256" key="1">
    <source>
        <dbReference type="ARBA" id="ARBA00009747"/>
    </source>
</evidence>
<evidence type="ECO:0000256" key="3">
    <source>
        <dbReference type="ARBA" id="ARBA00022695"/>
    </source>
</evidence>
<dbReference type="AlphaFoldDB" id="A0A6A1TP65"/>
<feature type="binding site" evidence="8">
    <location>
        <position position="130"/>
    </location>
    <ligand>
        <name>ATP</name>
        <dbReference type="ChEBI" id="CHEBI:30616"/>
    </ligand>
</feature>
<keyword evidence="4 8" id="KW-0479">Metal-binding</keyword>
<feature type="active site" description="Proton acceptor" evidence="8">
    <location>
        <position position="256"/>
    </location>
</feature>
<evidence type="ECO:0000256" key="4">
    <source>
        <dbReference type="ARBA" id="ARBA00022723"/>
    </source>
</evidence>
<comment type="catalytic activity">
    <reaction evidence="8">
        <text>L-histidyl-[protein] + UTP = N(tele)-(5'-uridylyl)-L-histidyl-[protein] + diphosphate</text>
        <dbReference type="Rhea" id="RHEA:83891"/>
        <dbReference type="Rhea" id="RHEA-COMP:9745"/>
        <dbReference type="Rhea" id="RHEA-COMP:20239"/>
        <dbReference type="ChEBI" id="CHEBI:29979"/>
        <dbReference type="ChEBI" id="CHEBI:33019"/>
        <dbReference type="ChEBI" id="CHEBI:46398"/>
        <dbReference type="ChEBI" id="CHEBI:233474"/>
    </reaction>
</comment>
<dbReference type="RefSeq" id="WP_151041441.1">
    <property type="nucleotide sequence ID" value="NZ_VZUL01000002.1"/>
</dbReference>
<dbReference type="PANTHER" id="PTHR32057:SF14">
    <property type="entry name" value="PROTEIN ADENYLYLTRANSFERASE SELO, MITOCHONDRIAL"/>
    <property type="match status" value="1"/>
</dbReference>
<feature type="region of interest" description="Disordered" evidence="9">
    <location>
        <begin position="475"/>
        <end position="497"/>
    </location>
</feature>
<comment type="cofactor">
    <cofactor evidence="8">
        <name>Mg(2+)</name>
        <dbReference type="ChEBI" id="CHEBI:18420"/>
    </cofactor>
    <cofactor evidence="8">
        <name>Mn(2+)</name>
        <dbReference type="ChEBI" id="CHEBI:29035"/>
    </cofactor>
</comment>
<dbReference type="GO" id="GO:0005524">
    <property type="term" value="F:ATP binding"/>
    <property type="evidence" value="ECO:0007669"/>
    <property type="project" value="UniProtKB-UniRule"/>
</dbReference>
<comment type="function">
    <text evidence="8">Nucleotidyltransferase involved in the post-translational modification of proteins. It can catalyze the addition of adenosine monophosphate (AMP) or uridine monophosphate (UMP) to a protein, resulting in modifications known as AMPylation and UMPylation.</text>
</comment>
<feature type="binding site" evidence="8">
    <location>
        <position position="180"/>
    </location>
    <ligand>
        <name>ATP</name>
        <dbReference type="ChEBI" id="CHEBI:30616"/>
    </ligand>
</feature>
<comment type="catalytic activity">
    <reaction evidence="8">
        <text>L-tyrosyl-[protein] + ATP = O-(5'-adenylyl)-L-tyrosyl-[protein] + diphosphate</text>
        <dbReference type="Rhea" id="RHEA:54288"/>
        <dbReference type="Rhea" id="RHEA-COMP:10136"/>
        <dbReference type="Rhea" id="RHEA-COMP:13846"/>
        <dbReference type="ChEBI" id="CHEBI:30616"/>
        <dbReference type="ChEBI" id="CHEBI:33019"/>
        <dbReference type="ChEBI" id="CHEBI:46858"/>
        <dbReference type="ChEBI" id="CHEBI:83624"/>
        <dbReference type="EC" id="2.7.7.108"/>
    </reaction>
</comment>
<evidence type="ECO:0000256" key="5">
    <source>
        <dbReference type="ARBA" id="ARBA00022741"/>
    </source>
</evidence>
<accession>A0A6A1TP65</accession>
<organism evidence="10 11">
    <name type="scientific">Neorhizobium galegae</name>
    <name type="common">Rhizobium galegae</name>
    <dbReference type="NCBI Taxonomy" id="399"/>
    <lineage>
        <taxon>Bacteria</taxon>
        <taxon>Pseudomonadati</taxon>
        <taxon>Pseudomonadota</taxon>
        <taxon>Alphaproteobacteria</taxon>
        <taxon>Hyphomicrobiales</taxon>
        <taxon>Rhizobiaceae</taxon>
        <taxon>Rhizobium/Agrobacterium group</taxon>
        <taxon>Neorhizobium</taxon>
    </lineage>
</organism>
<feature type="binding site" evidence="8">
    <location>
        <position position="187"/>
    </location>
    <ligand>
        <name>ATP</name>
        <dbReference type="ChEBI" id="CHEBI:30616"/>
    </ligand>
</feature>
<feature type="binding site" evidence="8">
    <location>
        <position position="266"/>
    </location>
    <ligand>
        <name>ATP</name>
        <dbReference type="ChEBI" id="CHEBI:30616"/>
    </ligand>
</feature>
<keyword evidence="7 8" id="KW-0460">Magnesium</keyword>
<proteinExistence type="inferred from homology"/>
<keyword evidence="3 8" id="KW-0548">Nucleotidyltransferase</keyword>
<feature type="binding site" evidence="8">
    <location>
        <position position="129"/>
    </location>
    <ligand>
        <name>ATP</name>
        <dbReference type="ChEBI" id="CHEBI:30616"/>
    </ligand>
</feature>
<feature type="binding site" evidence="8">
    <location>
        <position position="266"/>
    </location>
    <ligand>
        <name>Mg(2+)</name>
        <dbReference type="ChEBI" id="CHEBI:18420"/>
    </ligand>
</feature>
<dbReference type="NCBIfam" id="NF000658">
    <property type="entry name" value="PRK00029.1"/>
    <property type="match status" value="1"/>
</dbReference>
<evidence type="ECO:0000256" key="9">
    <source>
        <dbReference type="SAM" id="MobiDB-lite"/>
    </source>
</evidence>
<evidence type="ECO:0000256" key="6">
    <source>
        <dbReference type="ARBA" id="ARBA00022840"/>
    </source>
</evidence>
<name>A0A6A1TP65_NEOGA</name>
<feature type="binding site" evidence="8">
    <location>
        <position position="117"/>
    </location>
    <ligand>
        <name>ATP</name>
        <dbReference type="ChEBI" id="CHEBI:30616"/>
    </ligand>
</feature>
<comment type="similarity">
    <text evidence="1 8">Belongs to the SELO family.</text>
</comment>
<keyword evidence="2 8" id="KW-0808">Transferase</keyword>
<keyword evidence="5 8" id="KW-0547">Nucleotide-binding</keyword>
<dbReference type="GO" id="GO:0030145">
    <property type="term" value="F:manganese ion binding"/>
    <property type="evidence" value="ECO:0007669"/>
    <property type="project" value="UniProtKB-UniRule"/>
</dbReference>
<evidence type="ECO:0000256" key="2">
    <source>
        <dbReference type="ARBA" id="ARBA00022679"/>
    </source>
</evidence>
<dbReference type="GO" id="GO:0000287">
    <property type="term" value="F:magnesium ion binding"/>
    <property type="evidence" value="ECO:0007669"/>
    <property type="project" value="UniProtKB-UniRule"/>
</dbReference>
<dbReference type="EMBL" id="VZUL01000002">
    <property type="protein sequence ID" value="KAB1085765.1"/>
    <property type="molecule type" value="Genomic_DNA"/>
</dbReference>
<keyword evidence="6 8" id="KW-0067">ATP-binding</keyword>
<keyword evidence="8" id="KW-0464">Manganese</keyword>
<dbReference type="EC" id="2.7.7.108" evidence="8"/>
<protein>
    <recommendedName>
        <fullName evidence="8">Protein nucleotidyltransferase YdiU</fullName>
        <ecNumber evidence="8">2.7.7.-</ecNumber>
    </recommendedName>
    <alternativeName>
        <fullName evidence="8">Protein adenylyltransferase YdiU</fullName>
        <ecNumber evidence="8">2.7.7.108</ecNumber>
    </alternativeName>
    <alternativeName>
        <fullName evidence="8">Protein uridylyltransferase YdiU</fullName>
        <ecNumber evidence="8">2.7.7.-</ecNumber>
    </alternativeName>
</protein>
<feature type="binding site" evidence="8">
    <location>
        <position position="94"/>
    </location>
    <ligand>
        <name>ATP</name>
        <dbReference type="ChEBI" id="CHEBI:30616"/>
    </ligand>
</feature>
<dbReference type="EC" id="2.7.7.-" evidence="8"/>